<dbReference type="InterPro" id="IPR003439">
    <property type="entry name" value="ABC_transporter-like_ATP-bd"/>
</dbReference>
<reference evidence="8 9" key="1">
    <citation type="submission" date="2018-02" db="EMBL/GenBank/DDBJ databases">
        <title>Bacteriophage NCPPB3778 and a type I-E CRISPR drive the evolution of the US Biological Select Agent, Rathayibacter toxicus.</title>
        <authorList>
            <person name="Davis E.W.II."/>
            <person name="Tabima J.F."/>
            <person name="Weisberg A.J."/>
            <person name="Lopes L.D."/>
            <person name="Wiseman M.S."/>
            <person name="Wiseman M.S."/>
            <person name="Pupko T."/>
            <person name="Belcher M.S."/>
            <person name="Sechler A.J."/>
            <person name="Tancos M.A."/>
            <person name="Schroeder B.K."/>
            <person name="Murray T.D."/>
            <person name="Luster D.G."/>
            <person name="Schneider W.L."/>
            <person name="Rogers E."/>
            <person name="Andreote F.D."/>
            <person name="Grunwald N.J."/>
            <person name="Putnam M.L."/>
            <person name="Chang J.H."/>
        </authorList>
    </citation>
    <scope>NUCLEOTIDE SEQUENCE [LARGE SCALE GENOMIC DNA]</scope>
    <source>
        <strain evidence="8 9">FH99</strain>
    </source>
</reference>
<dbReference type="InterPro" id="IPR003593">
    <property type="entry name" value="AAA+_ATPase"/>
</dbReference>
<feature type="region of interest" description="Disordered" evidence="6">
    <location>
        <begin position="1"/>
        <end position="20"/>
    </location>
</feature>
<dbReference type="PROSITE" id="PS50893">
    <property type="entry name" value="ABC_TRANSPORTER_2"/>
    <property type="match status" value="1"/>
</dbReference>
<name>A0A2S5Y7H7_9MICO</name>
<keyword evidence="3" id="KW-0547">Nucleotide-binding</keyword>
<dbReference type="PROSITE" id="PS00211">
    <property type="entry name" value="ABC_TRANSPORTER_1"/>
    <property type="match status" value="1"/>
</dbReference>
<dbReference type="GO" id="GO:0046677">
    <property type="term" value="P:response to antibiotic"/>
    <property type="evidence" value="ECO:0007669"/>
    <property type="project" value="UniProtKB-KW"/>
</dbReference>
<dbReference type="PANTHER" id="PTHR42711">
    <property type="entry name" value="ABC TRANSPORTER ATP-BINDING PROTEIN"/>
    <property type="match status" value="1"/>
</dbReference>
<dbReference type="InterPro" id="IPR050763">
    <property type="entry name" value="ABC_transporter_ATP-binding"/>
</dbReference>
<evidence type="ECO:0000256" key="2">
    <source>
        <dbReference type="ARBA" id="ARBA00022448"/>
    </source>
</evidence>
<dbReference type="EMBL" id="PSWU01000007">
    <property type="protein sequence ID" value="PPI15399.1"/>
    <property type="molecule type" value="Genomic_DNA"/>
</dbReference>
<evidence type="ECO:0000256" key="4">
    <source>
        <dbReference type="ARBA" id="ARBA00022840"/>
    </source>
</evidence>
<dbReference type="SUPFAM" id="SSF52540">
    <property type="entry name" value="P-loop containing nucleoside triphosphate hydrolases"/>
    <property type="match status" value="1"/>
</dbReference>
<accession>A0A2S5Y7H7</accession>
<dbReference type="InterPro" id="IPR027417">
    <property type="entry name" value="P-loop_NTPase"/>
</dbReference>
<evidence type="ECO:0000256" key="5">
    <source>
        <dbReference type="ARBA" id="ARBA00023251"/>
    </source>
</evidence>
<dbReference type="AlphaFoldDB" id="A0A2S5Y7H7"/>
<feature type="region of interest" description="Disordered" evidence="6">
    <location>
        <begin position="35"/>
        <end position="56"/>
    </location>
</feature>
<protein>
    <submittedName>
        <fullName evidence="8">ABC transporter ATP-binding protein</fullName>
    </submittedName>
</protein>
<dbReference type="Gene3D" id="3.40.50.300">
    <property type="entry name" value="P-loop containing nucleotide triphosphate hydrolases"/>
    <property type="match status" value="1"/>
</dbReference>
<evidence type="ECO:0000313" key="9">
    <source>
        <dbReference type="Proteomes" id="UP000237966"/>
    </source>
</evidence>
<proteinExistence type="predicted"/>
<evidence type="ECO:0000256" key="1">
    <source>
        <dbReference type="ARBA" id="ARBA00004202"/>
    </source>
</evidence>
<dbReference type="Pfam" id="PF00005">
    <property type="entry name" value="ABC_tran"/>
    <property type="match status" value="1"/>
</dbReference>
<keyword evidence="2" id="KW-0813">Transport</keyword>
<dbReference type="Proteomes" id="UP000237966">
    <property type="component" value="Unassembled WGS sequence"/>
</dbReference>
<dbReference type="CDD" id="cd03230">
    <property type="entry name" value="ABC_DR_subfamily_A"/>
    <property type="match status" value="1"/>
</dbReference>
<dbReference type="GO" id="GO:0016887">
    <property type="term" value="F:ATP hydrolysis activity"/>
    <property type="evidence" value="ECO:0007669"/>
    <property type="project" value="InterPro"/>
</dbReference>
<sequence length="392" mass="41694">MRQPRDNSHRNSATFGTGAGRGPFLGLLHGSTTAAPLPSWMSGGPHGRAGGRRGSMRSIKGIRPAAIGDGATTSSAPSLLASSGAAVAVEGLGFRYSQADEQALHDISFTVEPGMVVALLGPNGAGKSTLVSVLIGLNIPDSGGVRVFNRVPREALRCGDIGTMLQSSGIADFVTVRDLVTFIGRQYRDPMPVGEALAAADLTSLARRRVEKLSGGERKRVRFALTLIGRSRLLVLDEPTNEMDVASRHSFWATVRAAAVERGATVFFTTHHMAEVDAAADRVIVMGRGRILADETPDDLRRRAGTPTVRFRWAGDPDPRLLDNLSAVLDFEPGDDVQVLHTDQPDRTLRELVGFVPSAIDISVTEASLDSAYLAVIGGDTRLLTATEKGIR</sequence>
<keyword evidence="5" id="KW-0046">Antibiotic resistance</keyword>
<gene>
    <name evidence="8" type="ORF">C5C51_06435</name>
</gene>
<comment type="caution">
    <text evidence="8">The sequence shown here is derived from an EMBL/GenBank/DDBJ whole genome shotgun (WGS) entry which is preliminary data.</text>
</comment>
<evidence type="ECO:0000313" key="8">
    <source>
        <dbReference type="EMBL" id="PPI15399.1"/>
    </source>
</evidence>
<feature type="domain" description="ABC transporter" evidence="7">
    <location>
        <begin position="87"/>
        <end position="313"/>
    </location>
</feature>
<dbReference type="InterPro" id="IPR017871">
    <property type="entry name" value="ABC_transporter-like_CS"/>
</dbReference>
<dbReference type="GO" id="GO:0005886">
    <property type="term" value="C:plasma membrane"/>
    <property type="evidence" value="ECO:0007669"/>
    <property type="project" value="UniProtKB-SubCell"/>
</dbReference>
<dbReference type="SMART" id="SM00382">
    <property type="entry name" value="AAA"/>
    <property type="match status" value="1"/>
</dbReference>
<evidence type="ECO:0000256" key="3">
    <source>
        <dbReference type="ARBA" id="ARBA00022741"/>
    </source>
</evidence>
<evidence type="ECO:0000256" key="6">
    <source>
        <dbReference type="SAM" id="MobiDB-lite"/>
    </source>
</evidence>
<dbReference type="PANTHER" id="PTHR42711:SF17">
    <property type="entry name" value="ABC TRANSPORTER ATP-BINDING PROTEIN"/>
    <property type="match status" value="1"/>
</dbReference>
<evidence type="ECO:0000259" key="7">
    <source>
        <dbReference type="PROSITE" id="PS50893"/>
    </source>
</evidence>
<comment type="subcellular location">
    <subcellularLocation>
        <location evidence="1">Cell membrane</location>
        <topology evidence="1">Peripheral membrane protein</topology>
    </subcellularLocation>
</comment>
<organism evidence="8 9">
    <name type="scientific">Rathayibacter toxicus</name>
    <dbReference type="NCBI Taxonomy" id="145458"/>
    <lineage>
        <taxon>Bacteria</taxon>
        <taxon>Bacillati</taxon>
        <taxon>Actinomycetota</taxon>
        <taxon>Actinomycetes</taxon>
        <taxon>Micrococcales</taxon>
        <taxon>Microbacteriaceae</taxon>
        <taxon>Rathayibacter</taxon>
    </lineage>
</organism>
<dbReference type="GO" id="GO:0005524">
    <property type="term" value="F:ATP binding"/>
    <property type="evidence" value="ECO:0007669"/>
    <property type="project" value="UniProtKB-KW"/>
</dbReference>
<keyword evidence="4 8" id="KW-0067">ATP-binding</keyword>